<feature type="chain" id="PRO_5044707017" evidence="2">
    <location>
        <begin position="19"/>
        <end position="105"/>
    </location>
</feature>
<evidence type="ECO:0000313" key="3">
    <source>
        <dbReference type="EMBL" id="ULU12668.1"/>
    </source>
</evidence>
<sequence length="105" mass="11232">MRTLVVFVVLLLVAATSAAEGTTGVPHPRPTTGKHMEEGPRRNGTDMENRQEMPEEGQDRPREMESEILPGKEGGNPSEEATSVTSGGIVFGGVFATITALSYLF</sequence>
<reference evidence="4 6" key="1">
    <citation type="submission" date="2022-04" db="EMBL/GenBank/DDBJ databases">
        <title>Chromosome-level reference genomes for two strains of Caenorhabditis briggsae: an improved platform for comparative genomics.</title>
        <authorList>
            <person name="Stevens L."/>
            <person name="Andersen E."/>
        </authorList>
    </citation>
    <scope>NUCLEOTIDE SEQUENCE [LARGE SCALE GENOMIC DNA]</scope>
    <source>
        <strain evidence="4">VX34</strain>
        <tissue evidence="4">Whole-organism</tissue>
    </source>
</reference>
<dbReference type="EMBL" id="CP090891">
    <property type="protein sequence ID" value="ULU12668.1"/>
    <property type="molecule type" value="Genomic_DNA"/>
</dbReference>
<evidence type="ECO:0000256" key="2">
    <source>
        <dbReference type="SAM" id="SignalP"/>
    </source>
</evidence>
<reference evidence="3 5" key="2">
    <citation type="submission" date="2022-05" db="EMBL/GenBank/DDBJ databases">
        <title>Chromosome-level reference genomes for two strains of Caenorhabditis briggsae: an improved platform for comparative genomics.</title>
        <authorList>
            <person name="Stevens L."/>
            <person name="Andersen E.C."/>
        </authorList>
    </citation>
    <scope>NUCLEOTIDE SEQUENCE [LARGE SCALE GENOMIC DNA]</scope>
    <source>
        <strain evidence="3">QX1410_ONT</strain>
        <tissue evidence="3">Whole-organism</tissue>
    </source>
</reference>
<evidence type="ECO:0000313" key="4">
    <source>
        <dbReference type="EMBL" id="UMM13622.1"/>
    </source>
</evidence>
<evidence type="ECO:0000313" key="5">
    <source>
        <dbReference type="Proteomes" id="UP000827892"/>
    </source>
</evidence>
<dbReference type="Proteomes" id="UP000827892">
    <property type="component" value="Chromosome I"/>
</dbReference>
<name>A0AAE9E6F5_CAEBR</name>
<keyword evidence="6" id="KW-1185">Reference proteome</keyword>
<proteinExistence type="predicted"/>
<dbReference type="AlphaFoldDB" id="A0AAE9E6F5"/>
<evidence type="ECO:0000256" key="1">
    <source>
        <dbReference type="SAM" id="MobiDB-lite"/>
    </source>
</evidence>
<evidence type="ECO:0000313" key="6">
    <source>
        <dbReference type="Proteomes" id="UP000829354"/>
    </source>
</evidence>
<gene>
    <name evidence="3" type="ORF">L3Y34_015725</name>
    <name evidence="4" type="ORF">L5515_001798</name>
</gene>
<dbReference type="Proteomes" id="UP000829354">
    <property type="component" value="Chromosome I"/>
</dbReference>
<organism evidence="4 6">
    <name type="scientific">Caenorhabditis briggsae</name>
    <dbReference type="NCBI Taxonomy" id="6238"/>
    <lineage>
        <taxon>Eukaryota</taxon>
        <taxon>Metazoa</taxon>
        <taxon>Ecdysozoa</taxon>
        <taxon>Nematoda</taxon>
        <taxon>Chromadorea</taxon>
        <taxon>Rhabditida</taxon>
        <taxon>Rhabditina</taxon>
        <taxon>Rhabditomorpha</taxon>
        <taxon>Rhabditoidea</taxon>
        <taxon>Rhabditidae</taxon>
        <taxon>Peloderinae</taxon>
        <taxon>Caenorhabditis</taxon>
    </lineage>
</organism>
<keyword evidence="2" id="KW-0732">Signal</keyword>
<feature type="region of interest" description="Disordered" evidence="1">
    <location>
        <begin position="18"/>
        <end position="86"/>
    </location>
</feature>
<dbReference type="EMBL" id="CP092620">
    <property type="protein sequence ID" value="UMM13622.1"/>
    <property type="molecule type" value="Genomic_DNA"/>
</dbReference>
<feature type="signal peptide" evidence="2">
    <location>
        <begin position="1"/>
        <end position="18"/>
    </location>
</feature>
<feature type="compositionally biased region" description="Basic and acidic residues" evidence="1">
    <location>
        <begin position="34"/>
        <end position="65"/>
    </location>
</feature>
<accession>A0AAE9E6F5</accession>
<protein>
    <submittedName>
        <fullName evidence="4">Uncharacterized protein</fullName>
    </submittedName>
</protein>